<dbReference type="EMBL" id="MCSW01000159">
    <property type="protein sequence ID" value="PMF22558.1"/>
    <property type="molecule type" value="Genomic_DNA"/>
</dbReference>
<protein>
    <recommendedName>
        <fullName evidence="3">54K polar flagellar sheath protein A</fullName>
    </recommendedName>
</protein>
<gene>
    <name evidence="1" type="ORF">BCV19_06430</name>
</gene>
<dbReference type="AlphaFoldDB" id="A0A2N7CFV8"/>
<dbReference type="Proteomes" id="UP000235405">
    <property type="component" value="Unassembled WGS sequence"/>
</dbReference>
<evidence type="ECO:0000313" key="1">
    <source>
        <dbReference type="EMBL" id="PMF22558.1"/>
    </source>
</evidence>
<name>A0A2N7CFV8_VIBSP</name>
<evidence type="ECO:0000313" key="2">
    <source>
        <dbReference type="Proteomes" id="UP000235405"/>
    </source>
</evidence>
<dbReference type="RefSeq" id="WP_017095698.1">
    <property type="nucleotide sequence ID" value="NZ_MCSW01000159.1"/>
</dbReference>
<sequence>MKKTQMLPLAAMISGLLVGCGGGSGGGGGGGTPSTKFEFSFSAPNTILESSNTSNCTVYERRDNSSQQATVLTYQPAIESQLNNENVVAYYSDAAGSMVGDLIVPSNLKLSFTLEGIPDGGFVTFQIREANNTHFTANTFSKEYLEDLTLRTTTFGMNREAVSSCDKGDNFDKTTRNDLSYLAVASGGGDYNFQSQLKEESVPTYSIDKLDVRALPNGTPESTIVTQFKDGYLHQYGVRAWSNADPLLLVDMAGNKAQLTHTNDFDYSNVEIKVSQGDFSYGIATIPSTQGDFTSPDEPNTEHWSLNVESDTPLNGWNIDLNKKLYVEGSWDVDIAPDSFYDLSSLPTDSPNLAGNNLDLDFSFTDEVGKMRVAYTTESLSGGLHKLTHKVFTHLEDTIVLPELYYYDYSDTVKAELKLDPTSDPIHQTVLVETAESEITGYDFMTAFAHGNVTDLDEDLDGLVVNEVTLNKTGVKVQNQDYLMLTK</sequence>
<accession>A0A2N7CFV8</accession>
<dbReference type="PROSITE" id="PS51257">
    <property type="entry name" value="PROKAR_LIPOPROTEIN"/>
    <property type="match status" value="1"/>
</dbReference>
<organism evidence="1 2">
    <name type="scientific">Vibrio splendidus</name>
    <dbReference type="NCBI Taxonomy" id="29497"/>
    <lineage>
        <taxon>Bacteria</taxon>
        <taxon>Pseudomonadati</taxon>
        <taxon>Pseudomonadota</taxon>
        <taxon>Gammaproteobacteria</taxon>
        <taxon>Vibrionales</taxon>
        <taxon>Vibrionaceae</taxon>
        <taxon>Vibrio</taxon>
    </lineage>
</organism>
<reference evidence="2" key="1">
    <citation type="submission" date="2016-07" db="EMBL/GenBank/DDBJ databases">
        <title>Nontailed viruses are major unrecognized killers of bacteria in the ocean.</title>
        <authorList>
            <person name="Kauffman K."/>
            <person name="Hussain F."/>
            <person name="Yang J."/>
            <person name="Arevalo P."/>
            <person name="Brown J."/>
            <person name="Cutler M."/>
            <person name="Kelly L."/>
            <person name="Polz M.F."/>
        </authorList>
    </citation>
    <scope>NUCLEOTIDE SEQUENCE [LARGE SCALE GENOMIC DNA]</scope>
    <source>
        <strain evidence="2">10N.286.54.F3</strain>
    </source>
</reference>
<evidence type="ECO:0008006" key="3">
    <source>
        <dbReference type="Google" id="ProtNLM"/>
    </source>
</evidence>
<proteinExistence type="predicted"/>
<comment type="caution">
    <text evidence="1">The sequence shown here is derived from an EMBL/GenBank/DDBJ whole genome shotgun (WGS) entry which is preliminary data.</text>
</comment>